<evidence type="ECO:0000313" key="2">
    <source>
        <dbReference type="Proteomes" id="UP000054359"/>
    </source>
</evidence>
<name>A0A087US54_STEMI</name>
<proteinExistence type="predicted"/>
<gene>
    <name evidence="1" type="ORF">X975_10763</name>
</gene>
<reference evidence="1 2" key="1">
    <citation type="submission" date="2013-11" db="EMBL/GenBank/DDBJ databases">
        <title>Genome sequencing of Stegodyphus mimosarum.</title>
        <authorList>
            <person name="Bechsgaard J."/>
        </authorList>
    </citation>
    <scope>NUCLEOTIDE SEQUENCE [LARGE SCALE GENOMIC DNA]</scope>
</reference>
<dbReference type="Proteomes" id="UP000054359">
    <property type="component" value="Unassembled WGS sequence"/>
</dbReference>
<dbReference type="EMBL" id="KK121309">
    <property type="protein sequence ID" value="KFM80193.1"/>
    <property type="molecule type" value="Genomic_DNA"/>
</dbReference>
<protein>
    <submittedName>
        <fullName evidence="1">Uncharacterized protein</fullName>
    </submittedName>
</protein>
<dbReference type="AlphaFoldDB" id="A0A087US54"/>
<sequence>MLTLSIPLSSFCKSCRKSETVEVIGRRVKRHRSRREGRGTVITGRPRW</sequence>
<evidence type="ECO:0000313" key="1">
    <source>
        <dbReference type="EMBL" id="KFM80193.1"/>
    </source>
</evidence>
<accession>A0A087US54</accession>
<keyword evidence="2" id="KW-1185">Reference proteome</keyword>
<organism evidence="1 2">
    <name type="scientific">Stegodyphus mimosarum</name>
    <name type="common">African social velvet spider</name>
    <dbReference type="NCBI Taxonomy" id="407821"/>
    <lineage>
        <taxon>Eukaryota</taxon>
        <taxon>Metazoa</taxon>
        <taxon>Ecdysozoa</taxon>
        <taxon>Arthropoda</taxon>
        <taxon>Chelicerata</taxon>
        <taxon>Arachnida</taxon>
        <taxon>Araneae</taxon>
        <taxon>Araneomorphae</taxon>
        <taxon>Entelegynae</taxon>
        <taxon>Eresoidea</taxon>
        <taxon>Eresidae</taxon>
        <taxon>Stegodyphus</taxon>
    </lineage>
</organism>
<feature type="non-terminal residue" evidence="1">
    <location>
        <position position="48"/>
    </location>
</feature>